<feature type="transmembrane region" description="Helical" evidence="7">
    <location>
        <begin position="243"/>
        <end position="264"/>
    </location>
</feature>
<dbReference type="PANTHER" id="PTHR36115">
    <property type="entry name" value="PROLINE-RICH ANTIGEN HOMOLOG-RELATED"/>
    <property type="match status" value="1"/>
</dbReference>
<evidence type="ECO:0000256" key="7">
    <source>
        <dbReference type="SAM" id="Phobius"/>
    </source>
</evidence>
<keyword evidence="3 7" id="KW-0812">Transmembrane</keyword>
<dbReference type="InterPro" id="IPR051791">
    <property type="entry name" value="Pra-immunoreactive"/>
</dbReference>
<keyword evidence="5 7" id="KW-0472">Membrane</keyword>
<name>A0A4S8PVT5_9ACTN</name>
<dbReference type="Proteomes" id="UP000308760">
    <property type="component" value="Unassembled WGS sequence"/>
</dbReference>
<evidence type="ECO:0000256" key="2">
    <source>
        <dbReference type="ARBA" id="ARBA00022475"/>
    </source>
</evidence>
<evidence type="ECO:0000259" key="8">
    <source>
        <dbReference type="Pfam" id="PF06271"/>
    </source>
</evidence>
<evidence type="ECO:0000259" key="9">
    <source>
        <dbReference type="Pfam" id="PF10708"/>
    </source>
</evidence>
<keyword evidence="11" id="KW-1185">Reference proteome</keyword>
<protein>
    <submittedName>
        <fullName evidence="10">RDD family protein</fullName>
    </submittedName>
</protein>
<accession>A0A4S8PVT5</accession>
<dbReference type="EMBL" id="STGY01000081">
    <property type="protein sequence ID" value="THV33932.1"/>
    <property type="molecule type" value="Genomic_DNA"/>
</dbReference>
<proteinExistence type="predicted"/>
<dbReference type="OrthoDB" id="5244233at2"/>
<sequence>MTMIEPGWYKDPADPATQRYWDGSAWVGKPVPATAEPPERPEPLDPEPEPPAAKPSAPERGDQTSLYAKGFGDDDPPKLVQRTPGAVQPPDSIPIRSLGVTVGWISRRDIARILSGRTLAHPGQRFVARLVDFLLILALNAVINGYFIYQMVRDAWPHIRDYMEAYTADPDSGAQLEMPASVSEQWWIVLLIALGLWFAYEVPSTRDTGQTLGKRLMGIKVVSLAPKIELGWGRLILRWSYAALPLICFPFGAILWFLDAIWCIRDRPFRQCLHDKSPGTAVVEVTREKEPTA</sequence>
<reference evidence="11" key="1">
    <citation type="submission" date="2019-04" db="EMBL/GenBank/DDBJ databases">
        <title>Nocardioides xinjiangensis sp. nov.</title>
        <authorList>
            <person name="Liu S."/>
        </authorList>
    </citation>
    <scope>NUCLEOTIDE SEQUENCE [LARGE SCALE GENOMIC DNA]</scope>
    <source>
        <strain evidence="11">18</strain>
    </source>
</reference>
<evidence type="ECO:0000256" key="1">
    <source>
        <dbReference type="ARBA" id="ARBA00004651"/>
    </source>
</evidence>
<feature type="region of interest" description="Disordered" evidence="6">
    <location>
        <begin position="1"/>
        <end position="76"/>
    </location>
</feature>
<comment type="caution">
    <text evidence="10">The sequence shown here is derived from an EMBL/GenBank/DDBJ whole genome shotgun (WGS) entry which is preliminary data.</text>
</comment>
<feature type="domain" description="RDD" evidence="8">
    <location>
        <begin position="120"/>
        <end position="276"/>
    </location>
</feature>
<keyword evidence="2" id="KW-1003">Cell membrane</keyword>
<dbReference type="GO" id="GO:0005886">
    <property type="term" value="C:plasma membrane"/>
    <property type="evidence" value="ECO:0007669"/>
    <property type="project" value="UniProtKB-SubCell"/>
</dbReference>
<dbReference type="RefSeq" id="WP_136537187.1">
    <property type="nucleotide sequence ID" value="NZ_STGY01000081.1"/>
</dbReference>
<gene>
    <name evidence="10" type="ORF">FAB82_24460</name>
</gene>
<dbReference type="Pfam" id="PF10708">
    <property type="entry name" value="DUF2510"/>
    <property type="match status" value="1"/>
</dbReference>
<feature type="transmembrane region" description="Helical" evidence="7">
    <location>
        <begin position="126"/>
        <end position="149"/>
    </location>
</feature>
<evidence type="ECO:0000256" key="4">
    <source>
        <dbReference type="ARBA" id="ARBA00022989"/>
    </source>
</evidence>
<evidence type="ECO:0000313" key="10">
    <source>
        <dbReference type="EMBL" id="THV33932.1"/>
    </source>
</evidence>
<evidence type="ECO:0000256" key="6">
    <source>
        <dbReference type="SAM" id="MobiDB-lite"/>
    </source>
</evidence>
<evidence type="ECO:0000313" key="11">
    <source>
        <dbReference type="Proteomes" id="UP000308760"/>
    </source>
</evidence>
<reference evidence="10 11" key="2">
    <citation type="submission" date="2019-05" db="EMBL/GenBank/DDBJ databases">
        <title>Glycomyces buryatensis sp. nov.</title>
        <authorList>
            <person name="Nikitina E."/>
        </authorList>
    </citation>
    <scope>NUCLEOTIDE SEQUENCE [LARGE SCALE GENOMIC DNA]</scope>
    <source>
        <strain evidence="10 11">18</strain>
    </source>
</reference>
<dbReference type="AlphaFoldDB" id="A0A4S8PVT5"/>
<feature type="domain" description="DUF2510" evidence="9">
    <location>
        <begin position="6"/>
        <end position="38"/>
    </location>
</feature>
<dbReference type="Pfam" id="PF06271">
    <property type="entry name" value="RDD"/>
    <property type="match status" value="1"/>
</dbReference>
<dbReference type="InterPro" id="IPR010432">
    <property type="entry name" value="RDD"/>
</dbReference>
<evidence type="ECO:0000256" key="3">
    <source>
        <dbReference type="ARBA" id="ARBA00022692"/>
    </source>
</evidence>
<keyword evidence="4 7" id="KW-1133">Transmembrane helix</keyword>
<dbReference type="InterPro" id="IPR018929">
    <property type="entry name" value="DUF2510"/>
</dbReference>
<evidence type="ECO:0000256" key="5">
    <source>
        <dbReference type="ARBA" id="ARBA00023136"/>
    </source>
</evidence>
<organism evidence="10 11">
    <name type="scientific">Glycomyces buryatensis</name>
    <dbReference type="NCBI Taxonomy" id="2570927"/>
    <lineage>
        <taxon>Bacteria</taxon>
        <taxon>Bacillati</taxon>
        <taxon>Actinomycetota</taxon>
        <taxon>Actinomycetes</taxon>
        <taxon>Glycomycetales</taxon>
        <taxon>Glycomycetaceae</taxon>
        <taxon>Glycomyces</taxon>
    </lineage>
</organism>
<comment type="subcellular location">
    <subcellularLocation>
        <location evidence="1">Cell membrane</location>
        <topology evidence="1">Multi-pass membrane protein</topology>
    </subcellularLocation>
</comment>